<keyword evidence="4" id="KW-1185">Reference proteome</keyword>
<evidence type="ECO:0000313" key="4">
    <source>
        <dbReference type="Proteomes" id="UP000245708"/>
    </source>
</evidence>
<protein>
    <recommendedName>
        <fullName evidence="5">Sel1 repeat-containing protein</fullName>
    </recommendedName>
</protein>
<feature type="compositionally biased region" description="Low complexity" evidence="1">
    <location>
        <begin position="221"/>
        <end position="237"/>
    </location>
</feature>
<dbReference type="PROSITE" id="PS51257">
    <property type="entry name" value="PROKAR_LIPOPROTEIN"/>
    <property type="match status" value="1"/>
</dbReference>
<keyword evidence="2" id="KW-0732">Signal</keyword>
<sequence>MTRARHALLAGVAALSLGLSCNAARAEAPTFAEAMAAVEAGQAARAVAIFATLAQAGDAAAQLNLAVLTAQGRGLPQNDLDAAYWAWRARLGGLPAAVAPSDHLLARLAPEAATVLAQRLAADLDILAEEGAPLAFLALARLELQLAPLPDTARAYGAAAVAAALGVAGAEALRDALAQGLDGPARLAAQAQATARFADWCDGRAIPECGVAPAPEEADASPDTPAADPEAAQAQAS</sequence>
<evidence type="ECO:0000256" key="1">
    <source>
        <dbReference type="SAM" id="MobiDB-lite"/>
    </source>
</evidence>
<dbReference type="Gene3D" id="1.25.40.10">
    <property type="entry name" value="Tetratricopeptide repeat domain"/>
    <property type="match status" value="1"/>
</dbReference>
<dbReference type="OrthoDB" id="7330531at2"/>
<gene>
    <name evidence="3" type="ORF">C7455_10410</name>
</gene>
<proteinExistence type="predicted"/>
<evidence type="ECO:0000313" key="3">
    <source>
        <dbReference type="EMBL" id="PWK60374.1"/>
    </source>
</evidence>
<name>A0A316GIM0_9RHOB</name>
<feature type="signal peptide" evidence="2">
    <location>
        <begin position="1"/>
        <end position="23"/>
    </location>
</feature>
<dbReference type="InterPro" id="IPR011990">
    <property type="entry name" value="TPR-like_helical_dom_sf"/>
</dbReference>
<dbReference type="AlphaFoldDB" id="A0A316GIM0"/>
<evidence type="ECO:0008006" key="5">
    <source>
        <dbReference type="Google" id="ProtNLM"/>
    </source>
</evidence>
<feature type="region of interest" description="Disordered" evidence="1">
    <location>
        <begin position="208"/>
        <end position="237"/>
    </location>
</feature>
<dbReference type="Proteomes" id="UP000245708">
    <property type="component" value="Unassembled WGS sequence"/>
</dbReference>
<reference evidence="3 4" key="1">
    <citation type="submission" date="2018-05" db="EMBL/GenBank/DDBJ databases">
        <title>Genomic Encyclopedia of Type Strains, Phase IV (KMG-IV): sequencing the most valuable type-strain genomes for metagenomic binning, comparative biology and taxonomic classification.</title>
        <authorList>
            <person name="Goeker M."/>
        </authorList>
    </citation>
    <scope>NUCLEOTIDE SEQUENCE [LARGE SCALE GENOMIC DNA]</scope>
    <source>
        <strain evidence="3 4">DSM 16097</strain>
    </source>
</reference>
<feature type="chain" id="PRO_5016340115" description="Sel1 repeat-containing protein" evidence="2">
    <location>
        <begin position="24"/>
        <end position="237"/>
    </location>
</feature>
<dbReference type="EMBL" id="QGGW01000004">
    <property type="protein sequence ID" value="PWK60374.1"/>
    <property type="molecule type" value="Genomic_DNA"/>
</dbReference>
<dbReference type="RefSeq" id="WP_109667599.1">
    <property type="nucleotide sequence ID" value="NZ_QGGW01000004.1"/>
</dbReference>
<organism evidence="3 4">
    <name type="scientific">Roseicyclus mahoneyensis</name>
    <dbReference type="NCBI Taxonomy" id="164332"/>
    <lineage>
        <taxon>Bacteria</taxon>
        <taxon>Pseudomonadati</taxon>
        <taxon>Pseudomonadota</taxon>
        <taxon>Alphaproteobacteria</taxon>
        <taxon>Rhodobacterales</taxon>
        <taxon>Roseobacteraceae</taxon>
        <taxon>Roseicyclus</taxon>
    </lineage>
</organism>
<comment type="caution">
    <text evidence="3">The sequence shown here is derived from an EMBL/GenBank/DDBJ whole genome shotgun (WGS) entry which is preliminary data.</text>
</comment>
<accession>A0A316GIM0</accession>
<evidence type="ECO:0000256" key="2">
    <source>
        <dbReference type="SAM" id="SignalP"/>
    </source>
</evidence>